<dbReference type="InterPro" id="IPR057710">
    <property type="entry name" value="DUF7950"/>
</dbReference>
<evidence type="ECO:0000256" key="1">
    <source>
        <dbReference type="SAM" id="MobiDB-lite"/>
    </source>
</evidence>
<reference evidence="3 4" key="1">
    <citation type="submission" date="2024-02" db="EMBL/GenBank/DDBJ databases">
        <authorList>
            <person name="Vignale AGUSTIN F."/>
            <person name="Sosa J E."/>
            <person name="Modenutti C."/>
        </authorList>
    </citation>
    <scope>NUCLEOTIDE SEQUENCE [LARGE SCALE GENOMIC DNA]</scope>
</reference>
<name>A0ABC8V0W4_9AQUA</name>
<dbReference type="PANTHER" id="PTHR33595">
    <property type="entry name" value="VON WILLEBRAND FACTOR A DOMAIN PROTEIN"/>
    <property type="match status" value="1"/>
</dbReference>
<dbReference type="Proteomes" id="UP001642360">
    <property type="component" value="Unassembled WGS sequence"/>
</dbReference>
<proteinExistence type="predicted"/>
<feature type="region of interest" description="Disordered" evidence="1">
    <location>
        <begin position="34"/>
        <end position="58"/>
    </location>
</feature>
<organism evidence="3 4">
    <name type="scientific">Ilex paraguariensis</name>
    <name type="common">yerba mate</name>
    <dbReference type="NCBI Taxonomy" id="185542"/>
    <lineage>
        <taxon>Eukaryota</taxon>
        <taxon>Viridiplantae</taxon>
        <taxon>Streptophyta</taxon>
        <taxon>Embryophyta</taxon>
        <taxon>Tracheophyta</taxon>
        <taxon>Spermatophyta</taxon>
        <taxon>Magnoliopsida</taxon>
        <taxon>eudicotyledons</taxon>
        <taxon>Gunneridae</taxon>
        <taxon>Pentapetalae</taxon>
        <taxon>asterids</taxon>
        <taxon>campanulids</taxon>
        <taxon>Aquifoliales</taxon>
        <taxon>Aquifoliaceae</taxon>
        <taxon>Ilex</taxon>
    </lineage>
</organism>
<evidence type="ECO:0000313" key="4">
    <source>
        <dbReference type="Proteomes" id="UP001642360"/>
    </source>
</evidence>
<gene>
    <name evidence="3" type="ORF">ILEXP_LOCUS57480</name>
</gene>
<keyword evidence="4" id="KW-1185">Reference proteome</keyword>
<feature type="domain" description="DUF7950" evidence="2">
    <location>
        <begin position="159"/>
        <end position="300"/>
    </location>
</feature>
<accession>A0ABC8V0W4</accession>
<dbReference type="AlphaFoldDB" id="A0ABC8V0W4"/>
<protein>
    <recommendedName>
        <fullName evidence="2">DUF7950 domain-containing protein</fullName>
    </recommendedName>
</protein>
<sequence length="309" mass="35343">MGGRGGGCCRRRSSDGAYNKSLINRVLLQFRPIAPKPAGNNSVTGGKTPERQNIVVNDRRVKRRYTMARKKRQYNRKKSSPAEELECEDGSQKSVVTLQLFPNRSNDKGLLERRSSECTIDRKPPNLMESSDLLVLDKEKTASFSFYVTPVVQRKKVAVETLVMMECITETISINGVGLELGLISDMDRVKKLEVDKNPGFVSDVWNRVQWVNEAYKMMVSQEENEVSSPQTPQELKVWLVMKQDQHHLPYYLYPAAFSCRVKLRYTWHDQRRSSTVPCDVWRMDFGGFAWKLDLQAALSLGLSTEIKL</sequence>
<dbReference type="EMBL" id="CAUOFW020009736">
    <property type="protein sequence ID" value="CAK9186977.1"/>
    <property type="molecule type" value="Genomic_DNA"/>
</dbReference>
<evidence type="ECO:0000259" key="2">
    <source>
        <dbReference type="Pfam" id="PF25821"/>
    </source>
</evidence>
<evidence type="ECO:0000313" key="3">
    <source>
        <dbReference type="EMBL" id="CAK9186977.1"/>
    </source>
</evidence>
<dbReference type="PANTHER" id="PTHR33595:SF4">
    <property type="entry name" value="EMB|CAB62340.1"/>
    <property type="match status" value="1"/>
</dbReference>
<comment type="caution">
    <text evidence="3">The sequence shown here is derived from an EMBL/GenBank/DDBJ whole genome shotgun (WGS) entry which is preliminary data.</text>
</comment>
<dbReference type="Pfam" id="PF25821">
    <property type="entry name" value="DUF7950"/>
    <property type="match status" value="1"/>
</dbReference>